<feature type="compositionally biased region" description="Low complexity" evidence="1">
    <location>
        <begin position="71"/>
        <end position="100"/>
    </location>
</feature>
<dbReference type="SUPFAM" id="SSF53955">
    <property type="entry name" value="Lysozyme-like"/>
    <property type="match status" value="1"/>
</dbReference>
<evidence type="ECO:0000313" key="3">
    <source>
        <dbReference type="Proteomes" id="UP001239215"/>
    </source>
</evidence>
<organism evidence="2 3">
    <name type="scientific">Nocardioides zeae</name>
    <dbReference type="NCBI Taxonomy" id="1457234"/>
    <lineage>
        <taxon>Bacteria</taxon>
        <taxon>Bacillati</taxon>
        <taxon>Actinomycetota</taxon>
        <taxon>Actinomycetes</taxon>
        <taxon>Propionibacteriales</taxon>
        <taxon>Nocardioidaceae</taxon>
        <taxon>Nocardioides</taxon>
    </lineage>
</organism>
<protein>
    <recommendedName>
        <fullName evidence="4">Lytic transglycosylase domain-containing protein</fullName>
    </recommendedName>
</protein>
<dbReference type="Proteomes" id="UP001239215">
    <property type="component" value="Unassembled WGS sequence"/>
</dbReference>
<feature type="region of interest" description="Disordered" evidence="1">
    <location>
        <begin position="1"/>
        <end position="25"/>
    </location>
</feature>
<evidence type="ECO:0000313" key="2">
    <source>
        <dbReference type="EMBL" id="MDQ1104520.1"/>
    </source>
</evidence>
<dbReference type="InterPro" id="IPR023346">
    <property type="entry name" value="Lysozyme-like_dom_sf"/>
</dbReference>
<evidence type="ECO:0008006" key="4">
    <source>
        <dbReference type="Google" id="ProtNLM"/>
    </source>
</evidence>
<dbReference type="AlphaFoldDB" id="A0AAJ1U242"/>
<dbReference type="EMBL" id="JAUTAN010000001">
    <property type="protein sequence ID" value="MDQ1104520.1"/>
    <property type="molecule type" value="Genomic_DNA"/>
</dbReference>
<feature type="region of interest" description="Disordered" evidence="1">
    <location>
        <begin position="71"/>
        <end position="149"/>
    </location>
</feature>
<accession>A0AAJ1U242</accession>
<reference evidence="2" key="1">
    <citation type="submission" date="2023-07" db="EMBL/GenBank/DDBJ databases">
        <title>Functional and genomic diversity of the sorghum phyllosphere microbiome.</title>
        <authorList>
            <person name="Shade A."/>
        </authorList>
    </citation>
    <scope>NUCLEOTIDE SEQUENCE</scope>
    <source>
        <strain evidence="2">SORGH_AS_1067</strain>
    </source>
</reference>
<sequence>MRTQLLTKPEPKHRKAKHRAPGRAVLPVDPAKALRSGVVLTSVAAATTGVVVGGGVLASGASGETADGRLAAASAAEAADSAGSTDSTESPESPESGAAARDAEVEALLADRDADATVSRSDTRSATDPTKAVSLSVEAGPAVTQQENGSDLAPRELGQLLLAEAGFGQDQWSCLDSLWTKESGWRVDADNPSSSAYGIPQALPGSKMSSEGADWATNAVTQIRWGLGYIEDRYGTPCSAWAHSQANNWY</sequence>
<comment type="caution">
    <text evidence="2">The sequence shown here is derived from an EMBL/GenBank/DDBJ whole genome shotgun (WGS) entry which is preliminary data.</text>
</comment>
<proteinExistence type="predicted"/>
<evidence type="ECO:0000256" key="1">
    <source>
        <dbReference type="SAM" id="MobiDB-lite"/>
    </source>
</evidence>
<feature type="compositionally biased region" description="Basic and acidic residues" evidence="1">
    <location>
        <begin position="101"/>
        <end position="125"/>
    </location>
</feature>
<gene>
    <name evidence="2" type="ORF">QE405_001804</name>
</gene>
<name>A0AAJ1U242_9ACTN</name>
<feature type="compositionally biased region" description="Basic residues" evidence="1">
    <location>
        <begin position="11"/>
        <end position="21"/>
    </location>
</feature>